<sequence length="87" mass="9320">MFRAFREGASFQSIVSAAKEAELMEREEFGDPKRVRTVGQFHGASSGGRGSHRGNGSFQQRGPVHASMPTSDGGQIPRGSYNVGHAN</sequence>
<accession>A0A9J5YE77</accession>
<keyword evidence="3" id="KW-1185">Reference proteome</keyword>
<name>A0A9J5YE77_SOLCO</name>
<feature type="region of interest" description="Disordered" evidence="1">
    <location>
        <begin position="28"/>
        <end position="87"/>
    </location>
</feature>
<evidence type="ECO:0000313" key="3">
    <source>
        <dbReference type="Proteomes" id="UP000824120"/>
    </source>
</evidence>
<protein>
    <submittedName>
        <fullName evidence="2">Uncharacterized protein</fullName>
    </submittedName>
</protein>
<evidence type="ECO:0000256" key="1">
    <source>
        <dbReference type="SAM" id="MobiDB-lite"/>
    </source>
</evidence>
<dbReference type="EMBL" id="JACXVP010000006">
    <property type="protein sequence ID" value="KAG5598569.1"/>
    <property type="molecule type" value="Genomic_DNA"/>
</dbReference>
<dbReference type="OrthoDB" id="10540433at2759"/>
<dbReference type="Proteomes" id="UP000824120">
    <property type="component" value="Chromosome 6"/>
</dbReference>
<evidence type="ECO:0000313" key="2">
    <source>
        <dbReference type="EMBL" id="KAG5598569.1"/>
    </source>
</evidence>
<dbReference type="AlphaFoldDB" id="A0A9J5YE77"/>
<reference evidence="2 3" key="1">
    <citation type="submission" date="2020-09" db="EMBL/GenBank/DDBJ databases">
        <title>De no assembly of potato wild relative species, Solanum commersonii.</title>
        <authorList>
            <person name="Cho K."/>
        </authorList>
    </citation>
    <scope>NUCLEOTIDE SEQUENCE [LARGE SCALE GENOMIC DNA]</scope>
    <source>
        <strain evidence="2">LZ3.2</strain>
        <tissue evidence="2">Leaf</tissue>
    </source>
</reference>
<proteinExistence type="predicted"/>
<gene>
    <name evidence="2" type="ORF">H5410_029939</name>
</gene>
<organism evidence="2 3">
    <name type="scientific">Solanum commersonii</name>
    <name type="common">Commerson's wild potato</name>
    <name type="synonym">Commerson's nightshade</name>
    <dbReference type="NCBI Taxonomy" id="4109"/>
    <lineage>
        <taxon>Eukaryota</taxon>
        <taxon>Viridiplantae</taxon>
        <taxon>Streptophyta</taxon>
        <taxon>Embryophyta</taxon>
        <taxon>Tracheophyta</taxon>
        <taxon>Spermatophyta</taxon>
        <taxon>Magnoliopsida</taxon>
        <taxon>eudicotyledons</taxon>
        <taxon>Gunneridae</taxon>
        <taxon>Pentapetalae</taxon>
        <taxon>asterids</taxon>
        <taxon>lamiids</taxon>
        <taxon>Solanales</taxon>
        <taxon>Solanaceae</taxon>
        <taxon>Solanoideae</taxon>
        <taxon>Solaneae</taxon>
        <taxon>Solanum</taxon>
    </lineage>
</organism>
<comment type="caution">
    <text evidence="2">The sequence shown here is derived from an EMBL/GenBank/DDBJ whole genome shotgun (WGS) entry which is preliminary data.</text>
</comment>